<evidence type="ECO:0000313" key="3">
    <source>
        <dbReference type="Proteomes" id="UP000465062"/>
    </source>
</evidence>
<reference evidence="2 3" key="1">
    <citation type="submission" date="2019-06" db="EMBL/GenBank/DDBJ databases">
        <title>An operon consisting of a P-type ATPase gene and a transcriptional regular gene given the different cadmium resistance in Bacillus vietamensis 151-6 and Bacillus marisflavi 151-25.</title>
        <authorList>
            <person name="Yu X."/>
        </authorList>
    </citation>
    <scope>NUCLEOTIDE SEQUENCE [LARGE SCALE GENOMIC DNA]</scope>
    <source>
        <strain evidence="2 3">151-6</strain>
    </source>
</reference>
<dbReference type="RefSeq" id="WP_034760298.1">
    <property type="nucleotide sequence ID" value="NZ_CCDN010000001.1"/>
</dbReference>
<organism evidence="2 3">
    <name type="scientific">Rossellomorea vietnamensis</name>
    <dbReference type="NCBI Taxonomy" id="218284"/>
    <lineage>
        <taxon>Bacteria</taxon>
        <taxon>Bacillati</taxon>
        <taxon>Bacillota</taxon>
        <taxon>Bacilli</taxon>
        <taxon>Bacillales</taxon>
        <taxon>Bacillaceae</taxon>
        <taxon>Rossellomorea</taxon>
    </lineage>
</organism>
<dbReference type="Gene3D" id="3.40.50.300">
    <property type="entry name" value="P-loop containing nucleotide triphosphate hydrolases"/>
    <property type="match status" value="1"/>
</dbReference>
<feature type="domain" description="PrkA AAA" evidence="1">
    <location>
        <begin position="21"/>
        <end position="371"/>
    </location>
</feature>
<dbReference type="InterPro" id="IPR013153">
    <property type="entry name" value="Prk_AAA"/>
</dbReference>
<dbReference type="Proteomes" id="UP000465062">
    <property type="component" value="Chromosome"/>
</dbReference>
<accession>A0A6I6UH08</accession>
<dbReference type="PANTHER" id="PTHR30267">
    <property type="entry name" value="PROTEIN KINASE PRKA"/>
    <property type="match status" value="1"/>
</dbReference>
<dbReference type="InterPro" id="IPR016230">
    <property type="entry name" value="PrkA/YeaG"/>
</dbReference>
<dbReference type="KEGG" id="bvq:FHE72_06995"/>
<sequence>MDILKRIEHYREEEEKLKWEGTFAQYLDLLKEKPWIGQSAHSRVFNMIKDAGVEEVEGKRKYKFFSNQLFGLEEALERLVEEYFHPAAKRLDVRKRILLLMGPVSGGKSTLVSMLKRGLEQYSRTERGGVFSIKGCPMHEDPLHLIPQHLREDFYEEYGIRIEGNLSPLNTMRLEKEYQGRIEDVQVERVFFSEDKRVGIGTFSPSDPKSQDIADLTGSIDFSTIAEFGSESDPRAYRFDGELNKANRGLMEFQEMLKCDEKFLWHLLSLTQEGNFKAGRFALISADELIVAHTNETEYRSFISNKKNEALHSRIIVMPVPYNLKVTQEEKIYEKMINESDVSNVHVAPHTLRVAAMFTILTRLKEPKRGDIDLIKKMRLYDGENVEGFNSADVDEMKKEYQDEGMSGIDPRYVINRISSTIIRKEVPTINALDVLRALKEGLDQHPSITNELREKYLNFISLARKEYDDIAKKEVQKAFVYSYEESAKTLMDNYLDNVEAYCNKAKLHDPLTGEEINPDEKLMRSIEEQIGISENAKKAFREEILIRISAYARKGKRFDYNSHDRLREAIQKKLFADLKDVVKITTSSKTPDEQQLKKVNEVVARLIDEHGYNSTSANELLRYVGSLLNR</sequence>
<dbReference type="Pfam" id="PF06798">
    <property type="entry name" value="PrkA"/>
    <property type="match status" value="1"/>
</dbReference>
<dbReference type="SUPFAM" id="SSF52540">
    <property type="entry name" value="P-loop containing nucleoside triphosphate hydrolases"/>
    <property type="match status" value="1"/>
</dbReference>
<dbReference type="EMBL" id="CP047394">
    <property type="protein sequence ID" value="QHE60797.1"/>
    <property type="molecule type" value="Genomic_DNA"/>
</dbReference>
<gene>
    <name evidence="2" type="ORF">FHE72_06995</name>
</gene>
<dbReference type="InterPro" id="IPR027417">
    <property type="entry name" value="P-loop_NTPase"/>
</dbReference>
<evidence type="ECO:0000313" key="2">
    <source>
        <dbReference type="EMBL" id="QHE60797.1"/>
    </source>
</evidence>
<dbReference type="SMART" id="SM00763">
    <property type="entry name" value="AAA_PrkA"/>
    <property type="match status" value="1"/>
</dbReference>
<dbReference type="FunFam" id="3.40.50.300:FF:000602">
    <property type="entry name" value="Serine protein kinase PrkA"/>
    <property type="match status" value="1"/>
</dbReference>
<dbReference type="InterPro" id="IPR010650">
    <property type="entry name" value="PrkA_C"/>
</dbReference>
<proteinExistence type="predicted"/>
<dbReference type="GO" id="GO:0004672">
    <property type="term" value="F:protein kinase activity"/>
    <property type="evidence" value="ECO:0007669"/>
    <property type="project" value="InterPro"/>
</dbReference>
<dbReference type="PIRSF" id="PIRSF000549">
    <property type="entry name" value="Ser_prot_kin"/>
    <property type="match status" value="1"/>
</dbReference>
<protein>
    <submittedName>
        <fullName evidence="2">Protein prkA</fullName>
    </submittedName>
</protein>
<dbReference type="PANTHER" id="PTHR30267:SF2">
    <property type="entry name" value="PROTEIN PRKA"/>
    <property type="match status" value="1"/>
</dbReference>
<dbReference type="AlphaFoldDB" id="A0A6I6UH08"/>
<evidence type="ECO:0000259" key="1">
    <source>
        <dbReference type="SMART" id="SM00763"/>
    </source>
</evidence>
<dbReference type="Pfam" id="PF08298">
    <property type="entry name" value="AAA_PrkA"/>
    <property type="match status" value="1"/>
</dbReference>
<dbReference type="GeneID" id="77236668"/>
<name>A0A6I6UH08_9BACI</name>